<dbReference type="Proteomes" id="UP000053157">
    <property type="component" value="Unassembled WGS sequence"/>
</dbReference>
<keyword evidence="11" id="KW-0396">Initiation factor</keyword>
<evidence type="ECO:0000313" key="11">
    <source>
        <dbReference type="EMBL" id="KTG18032.1"/>
    </source>
</evidence>
<dbReference type="InterPro" id="IPR013150">
    <property type="entry name" value="TFIIB_cyclin"/>
</dbReference>
<gene>
    <name evidence="7" type="primary">tfb</name>
    <name evidence="11" type="ORF">AUR66_18375</name>
</gene>
<evidence type="ECO:0000256" key="7">
    <source>
        <dbReference type="HAMAP-Rule" id="MF_00383"/>
    </source>
</evidence>
<keyword evidence="1 7" id="KW-0479">Metal-binding</keyword>
<dbReference type="GO" id="GO:0097550">
    <property type="term" value="C:transcription preinitiation complex"/>
    <property type="evidence" value="ECO:0007669"/>
    <property type="project" value="TreeGrafter"/>
</dbReference>
<reference evidence="11 12" key="1">
    <citation type="submission" date="2015-12" db="EMBL/GenBank/DDBJ databases">
        <title>Haloferax profundi sp. nov. isolated from the Discovery deep brine-seawater interface in the Red Sea.</title>
        <authorList>
            <person name="Zhang G."/>
            <person name="Stingl U."/>
            <person name="Rashid M."/>
        </authorList>
    </citation>
    <scope>NUCLEOTIDE SEQUENCE [LARGE SCALE GENOMIC DNA]</scope>
    <source>
        <strain evidence="11 12">SB29</strain>
    </source>
</reference>
<keyword evidence="12" id="KW-1185">Reference proteome</keyword>
<evidence type="ECO:0000256" key="6">
    <source>
        <dbReference type="ARBA" id="ARBA00023163"/>
    </source>
</evidence>
<name>A0A0W1RWH7_9EURY</name>
<feature type="repeat" description="2" evidence="7">
    <location>
        <begin position="225"/>
        <end position="306"/>
    </location>
</feature>
<evidence type="ECO:0000259" key="9">
    <source>
        <dbReference type="Pfam" id="PF00382"/>
    </source>
</evidence>
<evidence type="ECO:0000259" key="10">
    <source>
        <dbReference type="Pfam" id="PF08271"/>
    </source>
</evidence>
<dbReference type="Pfam" id="PF08271">
    <property type="entry name" value="Zn_Ribbon_TF"/>
    <property type="match status" value="1"/>
</dbReference>
<evidence type="ECO:0000256" key="4">
    <source>
        <dbReference type="ARBA" id="ARBA00022833"/>
    </source>
</evidence>
<dbReference type="GO" id="GO:0008270">
    <property type="term" value="F:zinc ion binding"/>
    <property type="evidence" value="ECO:0007669"/>
    <property type="project" value="UniProtKB-UniRule"/>
</dbReference>
<dbReference type="GO" id="GO:0003743">
    <property type="term" value="F:translation initiation factor activity"/>
    <property type="evidence" value="ECO:0007669"/>
    <property type="project" value="UniProtKB-KW"/>
</dbReference>
<comment type="similarity">
    <text evidence="7">Belongs to the TFIIB family.</text>
</comment>
<dbReference type="GO" id="GO:0003700">
    <property type="term" value="F:DNA-binding transcription factor activity"/>
    <property type="evidence" value="ECO:0007669"/>
    <property type="project" value="UniProtKB-UniRule"/>
</dbReference>
<dbReference type="GO" id="GO:0017025">
    <property type="term" value="F:TBP-class protein binding"/>
    <property type="evidence" value="ECO:0007669"/>
    <property type="project" value="InterPro"/>
</dbReference>
<dbReference type="InterPro" id="IPR023484">
    <property type="entry name" value="TFIIB_arc"/>
</dbReference>
<comment type="function">
    <text evidence="7">Stabilizes TBP binding to an archaeal box-A promoter. Also responsible for recruiting RNA polymerase II to the pre-initiation complex (DNA-TBP-TFIIB).</text>
</comment>
<protein>
    <recommendedName>
        <fullName evidence="7">Transcription initiation factor IIB</fullName>
        <shortName evidence="7">TFIIB</shortName>
    </recommendedName>
</protein>
<dbReference type="RefSeq" id="WP_058573183.1">
    <property type="nucleotide sequence ID" value="NZ_LOPV01000477.1"/>
</dbReference>
<dbReference type="PANTHER" id="PTHR11618:SF13">
    <property type="entry name" value="TRANSCRIPTION INITIATION FACTOR IIB"/>
    <property type="match status" value="1"/>
</dbReference>
<evidence type="ECO:0000313" key="12">
    <source>
        <dbReference type="Proteomes" id="UP000053157"/>
    </source>
</evidence>
<feature type="binding site" evidence="7">
    <location>
        <position position="23"/>
    </location>
    <ligand>
        <name>Zn(2+)</name>
        <dbReference type="ChEBI" id="CHEBI:29105"/>
    </ligand>
</feature>
<feature type="compositionally biased region" description="Basic and acidic residues" evidence="8">
    <location>
        <begin position="77"/>
        <end position="89"/>
    </location>
</feature>
<feature type="repeat" description="1" evidence="7">
    <location>
        <begin position="131"/>
        <end position="214"/>
    </location>
</feature>
<keyword evidence="2 7" id="KW-0677">Repeat</keyword>
<keyword evidence="6 7" id="KW-0804">Transcription</keyword>
<comment type="caution">
    <text evidence="11">The sequence shown here is derived from an EMBL/GenBank/DDBJ whole genome shotgun (WGS) entry which is preliminary data.</text>
</comment>
<dbReference type="SUPFAM" id="SSF57783">
    <property type="entry name" value="Zinc beta-ribbon"/>
    <property type="match status" value="1"/>
</dbReference>
<evidence type="ECO:0000256" key="2">
    <source>
        <dbReference type="ARBA" id="ARBA00022737"/>
    </source>
</evidence>
<evidence type="ECO:0000256" key="3">
    <source>
        <dbReference type="ARBA" id="ARBA00022771"/>
    </source>
</evidence>
<dbReference type="Gene3D" id="1.10.472.170">
    <property type="match status" value="1"/>
</dbReference>
<keyword evidence="11" id="KW-0648">Protein biosynthesis</keyword>
<dbReference type="GO" id="GO:0070897">
    <property type="term" value="P:transcription preinitiation complex assembly"/>
    <property type="evidence" value="ECO:0007669"/>
    <property type="project" value="InterPro"/>
</dbReference>
<feature type="binding site" evidence="7">
    <location>
        <position position="26"/>
    </location>
    <ligand>
        <name>Zn(2+)</name>
        <dbReference type="ChEBI" id="CHEBI:29105"/>
    </ligand>
</feature>
<dbReference type="InterPro" id="IPR000812">
    <property type="entry name" value="TFIIB"/>
</dbReference>
<sequence>MATRDIYETGFDEDVSASTNNVCPDCGGFVRTNTLETLCEECGLVIDEYQIDHGPEWRITERDEESQRRTGAPLTPTRHDRGLSSEIGYKRDAGGRTLSGKKRQQVARMRREQSRGRFQSKAERNLALGLGEVRRIAGALGFSDSIRDQACRLFRSAQNEDLLRGRSVESMAAASIYGVCRCNGLLRTLEEVAGLARVENQRVVNAYKTLNTELGLPTQPVRPRDFVPRLASELAVPDPVRQQALDLAEASEALGVTTGLKPSGFAGACLYRASLGEAFRLTQVEVAQVADVSVPTIRAHSNSIQEVHQRHP</sequence>
<feature type="domain" description="Transcription factor TFIIB cyclin-like" evidence="9">
    <location>
        <begin position="219"/>
        <end position="301"/>
    </location>
</feature>
<feature type="binding site" evidence="7">
    <location>
        <position position="39"/>
    </location>
    <ligand>
        <name>Zn(2+)</name>
        <dbReference type="ChEBI" id="CHEBI:29105"/>
    </ligand>
</feature>
<dbReference type="PRINTS" id="PR00685">
    <property type="entry name" value="TIFACTORIIB"/>
</dbReference>
<evidence type="ECO:0000256" key="1">
    <source>
        <dbReference type="ARBA" id="ARBA00022723"/>
    </source>
</evidence>
<feature type="domain" description="TFIIB-type" evidence="10">
    <location>
        <begin position="22"/>
        <end position="58"/>
    </location>
</feature>
<dbReference type="OrthoDB" id="7429at2157"/>
<feature type="binding site" evidence="7">
    <location>
        <position position="42"/>
    </location>
    <ligand>
        <name>Zn(2+)</name>
        <dbReference type="ChEBI" id="CHEBI:29105"/>
    </ligand>
</feature>
<dbReference type="Gene3D" id="1.10.472.10">
    <property type="entry name" value="Cyclin-like"/>
    <property type="match status" value="1"/>
</dbReference>
<dbReference type="SUPFAM" id="SSF47954">
    <property type="entry name" value="Cyclin-like"/>
    <property type="match status" value="2"/>
</dbReference>
<dbReference type="InterPro" id="IPR013137">
    <property type="entry name" value="Znf_TFIIB"/>
</dbReference>
<dbReference type="PANTHER" id="PTHR11618">
    <property type="entry name" value="TRANSCRIPTION INITIATION FACTOR IIB-RELATED"/>
    <property type="match status" value="1"/>
</dbReference>
<dbReference type="AlphaFoldDB" id="A0A0W1RWH7"/>
<keyword evidence="4 7" id="KW-0862">Zinc</keyword>
<dbReference type="HAMAP" id="MF_00383">
    <property type="entry name" value="TF2B_arch"/>
    <property type="match status" value="1"/>
</dbReference>
<keyword evidence="3" id="KW-0863">Zinc-finger</keyword>
<dbReference type="Pfam" id="PF00382">
    <property type="entry name" value="TFIIB"/>
    <property type="match status" value="2"/>
</dbReference>
<evidence type="ECO:0000256" key="5">
    <source>
        <dbReference type="ARBA" id="ARBA00023015"/>
    </source>
</evidence>
<proteinExistence type="inferred from homology"/>
<keyword evidence="5 7" id="KW-0805">Transcription regulation</keyword>
<organism evidence="11 12">
    <name type="scientific">Haloferax profundi</name>
    <dbReference type="NCBI Taxonomy" id="1544718"/>
    <lineage>
        <taxon>Archaea</taxon>
        <taxon>Methanobacteriati</taxon>
        <taxon>Methanobacteriota</taxon>
        <taxon>Stenosarchaea group</taxon>
        <taxon>Halobacteria</taxon>
        <taxon>Halobacteriales</taxon>
        <taxon>Haloferacaceae</taxon>
        <taxon>Haloferax</taxon>
    </lineage>
</organism>
<feature type="region of interest" description="Disordered" evidence="8">
    <location>
        <begin position="61"/>
        <end position="89"/>
    </location>
</feature>
<dbReference type="InterPro" id="IPR036915">
    <property type="entry name" value="Cyclin-like_sf"/>
</dbReference>
<dbReference type="EMBL" id="LOPV01000477">
    <property type="protein sequence ID" value="KTG18032.1"/>
    <property type="molecule type" value="Genomic_DNA"/>
</dbReference>
<evidence type="ECO:0000256" key="8">
    <source>
        <dbReference type="SAM" id="MobiDB-lite"/>
    </source>
</evidence>
<feature type="domain" description="Transcription factor TFIIB cyclin-like" evidence="9">
    <location>
        <begin position="129"/>
        <end position="211"/>
    </location>
</feature>
<accession>A0A0W1RWH7</accession>